<sequence>MAAEKPSVLIIGGMGYIGRFLARHIHENQFASDIRLVDKKPPEIVWLAPEFEEACSKKYFMQKDASKEDALQEIFSRPDGKEWDYVFNCGGETRYSQGEERYRALNLALSVAVAKEAAKRKVKCFIELSTGSVYKPNSSPSKEGDKLKPWSQMAVVKQEAEEALAKIEGLNLVIARLAYVYGPYATQELSTSLCLARVYQSFEEDLKFLWTKELRMNSVHIDDVVRALWAMATWYDAGKSNWDAKTMGETPIFNVVDKGATSQGTIAEIIGELFNIKTTFQGQILSNFARFNMDSIVDDINEDVLDPWGDLLTEAGITKSIPLSPFTEKELLKDTDLSMDGSRFEQVVNFQYEKPVLTKELIAEVIESYRNMKWWP</sequence>
<dbReference type="AlphaFoldDB" id="M7ST97"/>
<accession>M7ST97</accession>
<evidence type="ECO:0000259" key="1">
    <source>
        <dbReference type="Pfam" id="PF01370"/>
    </source>
</evidence>
<name>M7ST97_EUTLA</name>
<dbReference type="InterPro" id="IPR001509">
    <property type="entry name" value="Epimerase_deHydtase"/>
</dbReference>
<dbReference type="CDD" id="cd08946">
    <property type="entry name" value="SDR_e"/>
    <property type="match status" value="1"/>
</dbReference>
<dbReference type="PANTHER" id="PTHR43245">
    <property type="entry name" value="BIFUNCTIONAL POLYMYXIN RESISTANCE PROTEIN ARNA"/>
    <property type="match status" value="1"/>
</dbReference>
<proteinExistence type="predicted"/>
<reference evidence="3" key="1">
    <citation type="journal article" date="2013" name="Genome Announc.">
        <title>Draft genome sequence of the grapevine dieback fungus Eutypa lata UCR-EL1.</title>
        <authorList>
            <person name="Blanco-Ulate B."/>
            <person name="Rolshausen P.E."/>
            <person name="Cantu D."/>
        </authorList>
    </citation>
    <scope>NUCLEOTIDE SEQUENCE [LARGE SCALE GENOMIC DNA]</scope>
    <source>
        <strain evidence="3">UCR-EL1</strain>
    </source>
</reference>
<dbReference type="Proteomes" id="UP000012174">
    <property type="component" value="Unassembled WGS sequence"/>
</dbReference>
<organism evidence="2 3">
    <name type="scientific">Eutypa lata (strain UCR-EL1)</name>
    <name type="common">Grapevine dieback disease fungus</name>
    <name type="synonym">Eutypa armeniacae</name>
    <dbReference type="NCBI Taxonomy" id="1287681"/>
    <lineage>
        <taxon>Eukaryota</taxon>
        <taxon>Fungi</taxon>
        <taxon>Dikarya</taxon>
        <taxon>Ascomycota</taxon>
        <taxon>Pezizomycotina</taxon>
        <taxon>Sordariomycetes</taxon>
        <taxon>Xylariomycetidae</taxon>
        <taxon>Xylariales</taxon>
        <taxon>Diatrypaceae</taxon>
        <taxon>Eutypa</taxon>
    </lineage>
</organism>
<dbReference type="OMA" id="PQTAWLN"/>
<feature type="domain" description="NAD-dependent epimerase/dehydratase" evidence="1">
    <location>
        <begin position="8"/>
        <end position="240"/>
    </location>
</feature>
<dbReference type="InterPro" id="IPR050177">
    <property type="entry name" value="Lipid_A_modif_metabolic_enz"/>
</dbReference>
<protein>
    <submittedName>
        <fullName evidence="2">Putative nad dependent epimerase dehydratase family protein</fullName>
    </submittedName>
</protein>
<gene>
    <name evidence="2" type="ORF">UCREL1_3236</name>
</gene>
<evidence type="ECO:0000313" key="2">
    <source>
        <dbReference type="EMBL" id="EMR69734.1"/>
    </source>
</evidence>
<evidence type="ECO:0000313" key="3">
    <source>
        <dbReference type="Proteomes" id="UP000012174"/>
    </source>
</evidence>
<dbReference type="STRING" id="1287681.M7ST97"/>
<dbReference type="HOGENOM" id="CLU_045030_1_0_1"/>
<dbReference type="Gene3D" id="3.40.50.720">
    <property type="entry name" value="NAD(P)-binding Rossmann-like Domain"/>
    <property type="match status" value="1"/>
</dbReference>
<dbReference type="OrthoDB" id="16464at2759"/>
<dbReference type="SUPFAM" id="SSF51735">
    <property type="entry name" value="NAD(P)-binding Rossmann-fold domains"/>
    <property type="match status" value="1"/>
</dbReference>
<keyword evidence="3" id="KW-1185">Reference proteome</keyword>
<dbReference type="PANTHER" id="PTHR43245:SF11">
    <property type="entry name" value="LD23561P"/>
    <property type="match status" value="1"/>
</dbReference>
<dbReference type="Pfam" id="PF01370">
    <property type="entry name" value="Epimerase"/>
    <property type="match status" value="1"/>
</dbReference>
<dbReference type="eggNOG" id="KOG1430">
    <property type="taxonomic scope" value="Eukaryota"/>
</dbReference>
<dbReference type="EMBL" id="KB706023">
    <property type="protein sequence ID" value="EMR69734.1"/>
    <property type="molecule type" value="Genomic_DNA"/>
</dbReference>
<dbReference type="InterPro" id="IPR036291">
    <property type="entry name" value="NAD(P)-bd_dom_sf"/>
</dbReference>
<dbReference type="KEGG" id="ela:UCREL1_3236"/>